<dbReference type="OrthoDB" id="6159137at2759"/>
<protein>
    <recommendedName>
        <fullName evidence="4">RRM domain-containing protein</fullName>
    </recommendedName>
</protein>
<dbReference type="CDD" id="cd00590">
    <property type="entry name" value="RRM_SF"/>
    <property type="match status" value="1"/>
</dbReference>
<dbReference type="AlphaFoldDB" id="A0A316V4A7"/>
<feature type="compositionally biased region" description="Polar residues" evidence="3">
    <location>
        <begin position="30"/>
        <end position="49"/>
    </location>
</feature>
<organism evidence="5 6">
    <name type="scientific">Meira miltonrushii</name>
    <dbReference type="NCBI Taxonomy" id="1280837"/>
    <lineage>
        <taxon>Eukaryota</taxon>
        <taxon>Fungi</taxon>
        <taxon>Dikarya</taxon>
        <taxon>Basidiomycota</taxon>
        <taxon>Ustilaginomycotina</taxon>
        <taxon>Exobasidiomycetes</taxon>
        <taxon>Exobasidiales</taxon>
        <taxon>Brachybasidiaceae</taxon>
        <taxon>Meira</taxon>
    </lineage>
</organism>
<dbReference type="Proteomes" id="UP000245771">
    <property type="component" value="Unassembled WGS sequence"/>
</dbReference>
<dbReference type="PANTHER" id="PTHR19965:SF82">
    <property type="entry name" value="THO COMPLEX SUBUNIT 4"/>
    <property type="match status" value="1"/>
</dbReference>
<evidence type="ECO:0000256" key="2">
    <source>
        <dbReference type="PROSITE-ProRule" id="PRU00176"/>
    </source>
</evidence>
<dbReference type="SUPFAM" id="SSF54928">
    <property type="entry name" value="RNA-binding domain, RBD"/>
    <property type="match status" value="1"/>
</dbReference>
<dbReference type="InterPro" id="IPR051229">
    <property type="entry name" value="ALYREF_mRNA_export"/>
</dbReference>
<feature type="domain" description="RRM" evidence="4">
    <location>
        <begin position="54"/>
        <end position="131"/>
    </location>
</feature>
<proteinExistence type="predicted"/>
<reference evidence="5 6" key="1">
    <citation type="journal article" date="2018" name="Mol. Biol. Evol.">
        <title>Broad Genomic Sampling Reveals a Smut Pathogenic Ancestry of the Fungal Clade Ustilaginomycotina.</title>
        <authorList>
            <person name="Kijpornyongpan T."/>
            <person name="Mondo S.J."/>
            <person name="Barry K."/>
            <person name="Sandor L."/>
            <person name="Lee J."/>
            <person name="Lipzen A."/>
            <person name="Pangilinan J."/>
            <person name="LaButti K."/>
            <person name="Hainaut M."/>
            <person name="Henrissat B."/>
            <person name="Grigoriev I.V."/>
            <person name="Spatafora J.W."/>
            <person name="Aime M.C."/>
        </authorList>
    </citation>
    <scope>NUCLEOTIDE SEQUENCE [LARGE SCALE GENOMIC DNA]</scope>
    <source>
        <strain evidence="5 6">MCA 3882</strain>
    </source>
</reference>
<feature type="region of interest" description="Disordered" evidence="3">
    <location>
        <begin position="1"/>
        <end position="49"/>
    </location>
</feature>
<feature type="region of interest" description="Disordered" evidence="3">
    <location>
        <begin position="252"/>
        <end position="292"/>
    </location>
</feature>
<dbReference type="GeneID" id="37022976"/>
<dbReference type="SMART" id="SM00360">
    <property type="entry name" value="RRM"/>
    <property type="match status" value="1"/>
</dbReference>
<dbReference type="EMBL" id="KZ819606">
    <property type="protein sequence ID" value="PWN32389.1"/>
    <property type="molecule type" value="Genomic_DNA"/>
</dbReference>
<evidence type="ECO:0000256" key="3">
    <source>
        <dbReference type="SAM" id="MobiDB-lite"/>
    </source>
</evidence>
<dbReference type="Gene3D" id="3.30.70.330">
    <property type="match status" value="1"/>
</dbReference>
<dbReference type="InterPro" id="IPR000504">
    <property type="entry name" value="RRM_dom"/>
</dbReference>
<keyword evidence="6" id="KW-1185">Reference proteome</keyword>
<name>A0A316V4A7_9BASI</name>
<dbReference type="PROSITE" id="PS50102">
    <property type="entry name" value="RRM"/>
    <property type="match status" value="1"/>
</dbReference>
<evidence type="ECO:0000313" key="6">
    <source>
        <dbReference type="Proteomes" id="UP000245771"/>
    </source>
</evidence>
<dbReference type="STRING" id="1280837.A0A316V4A7"/>
<accession>A0A316V4A7</accession>
<feature type="compositionally biased region" description="Polar residues" evidence="3">
    <location>
        <begin position="1"/>
        <end position="17"/>
    </location>
</feature>
<gene>
    <name evidence="5" type="ORF">FA14DRAFT_182296</name>
</gene>
<dbReference type="RefSeq" id="XP_025352691.1">
    <property type="nucleotide sequence ID" value="XM_025501195.1"/>
</dbReference>
<sequence length="292" mass="30304">MSRRPNSGNGRAQTQRIASGARANPYSRPGSASKQTSQQYPPNQLSIRGSSGPTWILIQNLLRGTSEADIQSTFQQFGKIEAVRSHPSSGSDQSLSFEVAFTHSTSAQGAIDKLNGALADGRVLNVRFRDNVPNKPANASGSKTSNPVQPPRAPARDIAAAAAAKANHGKELFPNKATPGAKNGSNPLGSRLMSATELKALSKKQAQQKKKAATPEGALSAPGFNQVSPSSAVALSKRIGSLPLALRLAETNAGSTANGKKKGSSGATLSASQKKRKRAQAKAANSSGMQLD</sequence>
<evidence type="ECO:0000256" key="1">
    <source>
        <dbReference type="ARBA" id="ARBA00022884"/>
    </source>
</evidence>
<dbReference type="InterPro" id="IPR035979">
    <property type="entry name" value="RBD_domain_sf"/>
</dbReference>
<evidence type="ECO:0000259" key="4">
    <source>
        <dbReference type="PROSITE" id="PS50102"/>
    </source>
</evidence>
<evidence type="ECO:0000313" key="5">
    <source>
        <dbReference type="EMBL" id="PWN32389.1"/>
    </source>
</evidence>
<dbReference type="GO" id="GO:0003729">
    <property type="term" value="F:mRNA binding"/>
    <property type="evidence" value="ECO:0007669"/>
    <property type="project" value="TreeGrafter"/>
</dbReference>
<feature type="compositionally biased region" description="Polar residues" evidence="3">
    <location>
        <begin position="137"/>
        <end position="147"/>
    </location>
</feature>
<dbReference type="Pfam" id="PF00076">
    <property type="entry name" value="RRM_1"/>
    <property type="match status" value="1"/>
</dbReference>
<dbReference type="PANTHER" id="PTHR19965">
    <property type="entry name" value="RNA AND EXPORT FACTOR BINDING PROTEIN"/>
    <property type="match status" value="1"/>
</dbReference>
<feature type="compositionally biased region" description="Polar residues" evidence="3">
    <location>
        <begin position="223"/>
        <end position="233"/>
    </location>
</feature>
<feature type="compositionally biased region" description="Low complexity" evidence="3">
    <location>
        <begin position="156"/>
        <end position="166"/>
    </location>
</feature>
<dbReference type="GO" id="GO:0005634">
    <property type="term" value="C:nucleus"/>
    <property type="evidence" value="ECO:0007669"/>
    <property type="project" value="TreeGrafter"/>
</dbReference>
<keyword evidence="1 2" id="KW-0694">RNA-binding</keyword>
<dbReference type="InParanoid" id="A0A316V4A7"/>
<dbReference type="InterPro" id="IPR012677">
    <property type="entry name" value="Nucleotide-bd_a/b_plait_sf"/>
</dbReference>
<feature type="region of interest" description="Disordered" evidence="3">
    <location>
        <begin position="131"/>
        <end position="233"/>
    </location>
</feature>